<evidence type="ECO:0000256" key="11">
    <source>
        <dbReference type="SAM" id="Phobius"/>
    </source>
</evidence>
<name>A0A7U7J149_9PROT</name>
<comment type="subcellular location">
    <subcellularLocation>
        <location evidence="1">Membrane</location>
        <topology evidence="1">Multi-pass membrane protein</topology>
    </subcellularLocation>
</comment>
<comment type="caution">
    <text evidence="12">The sequence shown here is derived from an EMBL/GenBank/DDBJ whole genome shotgun (WGS) entry which is preliminary data.</text>
</comment>
<evidence type="ECO:0000256" key="5">
    <source>
        <dbReference type="ARBA" id="ARBA00022692"/>
    </source>
</evidence>
<evidence type="ECO:0000313" key="13">
    <source>
        <dbReference type="Proteomes" id="UP000027590"/>
    </source>
</evidence>
<feature type="transmembrane region" description="Helical" evidence="11">
    <location>
        <begin position="47"/>
        <end position="67"/>
    </location>
</feature>
<keyword evidence="6" id="KW-0732">Signal</keyword>
<evidence type="ECO:0000256" key="8">
    <source>
        <dbReference type="ARBA" id="ARBA00023136"/>
    </source>
</evidence>
<dbReference type="Proteomes" id="UP000027590">
    <property type="component" value="Unassembled WGS sequence"/>
</dbReference>
<feature type="transmembrane region" description="Helical" evidence="11">
    <location>
        <begin position="79"/>
        <end position="97"/>
    </location>
</feature>
<feature type="transmembrane region" description="Helical" evidence="11">
    <location>
        <begin position="20"/>
        <end position="41"/>
    </location>
</feature>
<dbReference type="AlphaFoldDB" id="A0A7U7J149"/>
<evidence type="ECO:0000256" key="7">
    <source>
        <dbReference type="ARBA" id="ARBA00022989"/>
    </source>
</evidence>
<dbReference type="EMBL" id="CBLY010000006">
    <property type="protein sequence ID" value="CDG34205.1"/>
    <property type="molecule type" value="Genomic_DNA"/>
</dbReference>
<organism evidence="12 13">
    <name type="scientific">Parasaccharibacter apium</name>
    <dbReference type="NCBI Taxonomy" id="1510841"/>
    <lineage>
        <taxon>Bacteria</taxon>
        <taxon>Pseudomonadati</taxon>
        <taxon>Pseudomonadota</taxon>
        <taxon>Alphaproteobacteria</taxon>
        <taxon>Acetobacterales</taxon>
        <taxon>Acetobacteraceae</taxon>
        <taxon>Parasaccharibacter</taxon>
    </lineage>
</organism>
<keyword evidence="5 11" id="KW-0812">Transmembrane</keyword>
<evidence type="ECO:0000256" key="2">
    <source>
        <dbReference type="ARBA" id="ARBA00008208"/>
    </source>
</evidence>
<keyword evidence="10" id="KW-0449">Lipoprotein</keyword>
<evidence type="ECO:0000313" key="12">
    <source>
        <dbReference type="EMBL" id="CDG34205.1"/>
    </source>
</evidence>
<evidence type="ECO:0000256" key="3">
    <source>
        <dbReference type="ARBA" id="ARBA00021237"/>
    </source>
</evidence>
<dbReference type="RefSeq" id="WP_052349109.1">
    <property type="nucleotide sequence ID" value="NZ_CBLY010000006.1"/>
</dbReference>
<dbReference type="InterPro" id="IPR031381">
    <property type="entry name" value="YtcA"/>
</dbReference>
<keyword evidence="7 11" id="KW-1133">Transmembrane helix</keyword>
<evidence type="ECO:0000256" key="1">
    <source>
        <dbReference type="ARBA" id="ARBA00004141"/>
    </source>
</evidence>
<reference evidence="12 13" key="2">
    <citation type="journal article" date="2014" name="PLoS ONE">
        <title>Evolution of mitochondria reconstructed from the energy metabolism of living bacteria.</title>
        <authorList>
            <person name="Degli Esposti M."/>
            <person name="Chouaia B."/>
            <person name="Comandatore F."/>
            <person name="Crotti E."/>
            <person name="Sassera D."/>
            <person name="Lievens P.M."/>
            <person name="Daffonchio D."/>
            <person name="Bandi C."/>
        </authorList>
    </citation>
    <scope>NUCLEOTIDE SEQUENCE [LARGE SCALE GENOMIC DNA]</scope>
    <source>
        <strain evidence="13">AM169</strain>
    </source>
</reference>
<protein>
    <recommendedName>
        <fullName evidence="3">Uncharacterized protein YtcA</fullName>
    </recommendedName>
</protein>
<sequence>MKLPGVFSFRAHGAPRWGGLALLMVPLQGCAGIGAPSFPLAGAYFPAWLICLFIGAVSAALLRLVFLILHIDGLLRYHLVTYLSMGTMIGLVGWLLLYG</sequence>
<proteinExistence type="inferred from homology"/>
<keyword evidence="4" id="KW-1003">Cell membrane</keyword>
<accession>A0A7U7J149</accession>
<gene>
    <name evidence="12" type="ORF">SACS_1467</name>
</gene>
<dbReference type="GO" id="GO:0016020">
    <property type="term" value="C:membrane"/>
    <property type="evidence" value="ECO:0007669"/>
    <property type="project" value="UniProtKB-SubCell"/>
</dbReference>
<evidence type="ECO:0000256" key="4">
    <source>
        <dbReference type="ARBA" id="ARBA00022475"/>
    </source>
</evidence>
<keyword evidence="9" id="KW-0564">Palmitate</keyword>
<reference evidence="12 13" key="1">
    <citation type="journal article" date="2014" name="Genome Biol. Evol.">
        <title>Acetic acid bacteria genomes reveal functional traits for adaptation to life in insect guts.</title>
        <authorList>
            <person name="Chouaia B."/>
            <person name="Gaiarsa S."/>
            <person name="Crotti E."/>
            <person name="Comandatore F."/>
            <person name="Degli Esposti M."/>
            <person name="Ricci I."/>
            <person name="Alma A."/>
            <person name="Favia G."/>
            <person name="Bandi C."/>
            <person name="Daffonchio D."/>
        </authorList>
    </citation>
    <scope>NUCLEOTIDE SEQUENCE [LARGE SCALE GENOMIC DNA]</scope>
    <source>
        <strain evidence="13">AM169</strain>
    </source>
</reference>
<comment type="similarity">
    <text evidence="2">Belongs to the YtcA family.</text>
</comment>
<evidence type="ECO:0000256" key="9">
    <source>
        <dbReference type="ARBA" id="ARBA00023139"/>
    </source>
</evidence>
<dbReference type="Pfam" id="PF17090">
    <property type="entry name" value="Ytca"/>
    <property type="match status" value="1"/>
</dbReference>
<keyword evidence="8 11" id="KW-0472">Membrane</keyword>
<evidence type="ECO:0000256" key="6">
    <source>
        <dbReference type="ARBA" id="ARBA00022729"/>
    </source>
</evidence>
<evidence type="ECO:0000256" key="10">
    <source>
        <dbReference type="ARBA" id="ARBA00023288"/>
    </source>
</evidence>